<gene>
    <name evidence="1" type="ORF">M8523_26155</name>
</gene>
<accession>A0AA41Z1W6</accession>
<dbReference type="RefSeq" id="WP_282587846.1">
    <property type="nucleotide sequence ID" value="NZ_JAMOIM010000027.1"/>
</dbReference>
<dbReference type="AlphaFoldDB" id="A0AA41Z1W6"/>
<sequence length="141" mass="15227">MASVEPEEDIGRLYDSVGLNNLDPLFLRLGEFNPDLPLGATPHDPATFIAAGRDWWQRHGPSVRSYVCCNGALRKVTSKGGSSFAEAAFGVLAGHFGGPIATYASVIFVKEAVGDALDEAVIRKFKSWCGDAWQEPTKVED</sequence>
<evidence type="ECO:0000313" key="1">
    <source>
        <dbReference type="EMBL" id="MCW6511467.1"/>
    </source>
</evidence>
<proteinExistence type="predicted"/>
<reference evidence="1" key="1">
    <citation type="submission" date="2022-05" db="EMBL/GenBank/DDBJ databases">
        <authorList>
            <person name="Pankratov T."/>
        </authorList>
    </citation>
    <scope>NUCLEOTIDE SEQUENCE</scope>
    <source>
        <strain evidence="1">BP6-180914</strain>
    </source>
</reference>
<evidence type="ECO:0000313" key="2">
    <source>
        <dbReference type="Proteomes" id="UP001165667"/>
    </source>
</evidence>
<protein>
    <submittedName>
        <fullName evidence="1">Uncharacterized protein</fullName>
    </submittedName>
</protein>
<dbReference type="EMBL" id="JAMOIM010000027">
    <property type="protein sequence ID" value="MCW6511467.1"/>
    <property type="molecule type" value="Genomic_DNA"/>
</dbReference>
<dbReference type="Proteomes" id="UP001165667">
    <property type="component" value="Unassembled WGS sequence"/>
</dbReference>
<name>A0AA41Z1W6_9HYPH</name>
<comment type="caution">
    <text evidence="1">The sequence shown here is derived from an EMBL/GenBank/DDBJ whole genome shotgun (WGS) entry which is preliminary data.</text>
</comment>
<keyword evidence="2" id="KW-1185">Reference proteome</keyword>
<organism evidence="1 2">
    <name type="scientific">Lichenifustis flavocetrariae</name>
    <dbReference type="NCBI Taxonomy" id="2949735"/>
    <lineage>
        <taxon>Bacteria</taxon>
        <taxon>Pseudomonadati</taxon>
        <taxon>Pseudomonadota</taxon>
        <taxon>Alphaproteobacteria</taxon>
        <taxon>Hyphomicrobiales</taxon>
        <taxon>Lichenihabitantaceae</taxon>
        <taxon>Lichenifustis</taxon>
    </lineage>
</organism>